<dbReference type="EMBL" id="JARQZJ010000126">
    <property type="protein sequence ID" value="KAK9890813.1"/>
    <property type="molecule type" value="Genomic_DNA"/>
</dbReference>
<evidence type="ECO:0000313" key="13">
    <source>
        <dbReference type="EMBL" id="KAK9890813.1"/>
    </source>
</evidence>
<evidence type="ECO:0000256" key="1">
    <source>
        <dbReference type="ARBA" id="ARBA00004651"/>
    </source>
</evidence>
<reference evidence="13 14" key="1">
    <citation type="submission" date="2023-03" db="EMBL/GenBank/DDBJ databases">
        <title>Genome insight into feeding habits of ladybird beetles.</title>
        <authorList>
            <person name="Li H.-S."/>
            <person name="Huang Y.-H."/>
            <person name="Pang H."/>
        </authorList>
    </citation>
    <scope>NUCLEOTIDE SEQUENCE [LARGE SCALE GENOMIC DNA]</scope>
    <source>
        <strain evidence="13">SYSU_2023b</strain>
        <tissue evidence="13">Whole body</tissue>
    </source>
</reference>
<feature type="transmembrane region" description="Helical" evidence="12">
    <location>
        <begin position="72"/>
        <end position="90"/>
    </location>
</feature>
<dbReference type="Gene3D" id="1.20.1280.290">
    <property type="match status" value="2"/>
</dbReference>
<dbReference type="GO" id="GO:0051119">
    <property type="term" value="F:sugar transmembrane transporter activity"/>
    <property type="evidence" value="ECO:0007669"/>
    <property type="project" value="InterPro"/>
</dbReference>
<evidence type="ECO:0000256" key="2">
    <source>
        <dbReference type="ARBA" id="ARBA00004653"/>
    </source>
</evidence>
<feature type="transmembrane region" description="Helical" evidence="12">
    <location>
        <begin position="14"/>
        <end position="34"/>
    </location>
</feature>
<dbReference type="InterPro" id="IPR047664">
    <property type="entry name" value="SWEET"/>
</dbReference>
<keyword evidence="5" id="KW-1003">Cell membrane</keyword>
<evidence type="ECO:0000256" key="11">
    <source>
        <dbReference type="ARBA" id="ARBA00023136"/>
    </source>
</evidence>
<sequence>METLHNILLPYREVIGKVASVVTIGQFFAGVFICRDIFKQKSTKGISAVPFIGGVALGTLMLKYGFLLQDEAMLTVNIAAILINLLYVIFYSVYTKNSWEEVYKPVSCGVLLVAVCLGYTEIESPELLEYRYGMLITVLMLLLLGSPLKDVGQIISSKDASSIPFPITFMGAIVTFLWLLYGIVLDNTFMIVQNIVGFGLCVVQLVLILLYSKHPGVVKENTKKD</sequence>
<dbReference type="PANTHER" id="PTHR10791">
    <property type="entry name" value="RAG1-ACTIVATING PROTEIN 1"/>
    <property type="match status" value="1"/>
</dbReference>
<dbReference type="FunFam" id="1.20.1280.290:FF:000004">
    <property type="entry name" value="Sugar transporter SWEET"/>
    <property type="match status" value="1"/>
</dbReference>
<dbReference type="GO" id="GO:0005886">
    <property type="term" value="C:plasma membrane"/>
    <property type="evidence" value="ECO:0007669"/>
    <property type="project" value="UniProtKB-SubCell"/>
</dbReference>
<comment type="caution">
    <text evidence="13">The sequence shown here is derived from an EMBL/GenBank/DDBJ whole genome shotgun (WGS) entry which is preliminary data.</text>
</comment>
<dbReference type="Pfam" id="PF03083">
    <property type="entry name" value="MtN3_slv"/>
    <property type="match status" value="2"/>
</dbReference>
<evidence type="ECO:0000256" key="12">
    <source>
        <dbReference type="RuleBase" id="RU910715"/>
    </source>
</evidence>
<evidence type="ECO:0000256" key="9">
    <source>
        <dbReference type="ARBA" id="ARBA00022989"/>
    </source>
</evidence>
<comment type="subcellular location">
    <subcellularLocation>
        <location evidence="1">Cell membrane</location>
        <topology evidence="1">Multi-pass membrane protein</topology>
    </subcellularLocation>
    <subcellularLocation>
        <location evidence="2">Golgi apparatus membrane</location>
        <topology evidence="2">Multi-pass membrane protein</topology>
    </subcellularLocation>
</comment>
<keyword evidence="10" id="KW-0333">Golgi apparatus</keyword>
<dbReference type="Proteomes" id="UP001431783">
    <property type="component" value="Unassembled WGS sequence"/>
</dbReference>
<evidence type="ECO:0000256" key="3">
    <source>
        <dbReference type="ARBA" id="ARBA00007809"/>
    </source>
</evidence>
<organism evidence="13 14">
    <name type="scientific">Henosepilachna vigintioctopunctata</name>
    <dbReference type="NCBI Taxonomy" id="420089"/>
    <lineage>
        <taxon>Eukaryota</taxon>
        <taxon>Metazoa</taxon>
        <taxon>Ecdysozoa</taxon>
        <taxon>Arthropoda</taxon>
        <taxon>Hexapoda</taxon>
        <taxon>Insecta</taxon>
        <taxon>Pterygota</taxon>
        <taxon>Neoptera</taxon>
        <taxon>Endopterygota</taxon>
        <taxon>Coleoptera</taxon>
        <taxon>Polyphaga</taxon>
        <taxon>Cucujiformia</taxon>
        <taxon>Coccinelloidea</taxon>
        <taxon>Coccinellidae</taxon>
        <taxon>Epilachninae</taxon>
        <taxon>Epilachnini</taxon>
        <taxon>Henosepilachna</taxon>
    </lineage>
</organism>
<evidence type="ECO:0000256" key="7">
    <source>
        <dbReference type="ARBA" id="ARBA00022692"/>
    </source>
</evidence>
<keyword evidence="11 12" id="KW-0472">Membrane</keyword>
<evidence type="ECO:0000256" key="10">
    <source>
        <dbReference type="ARBA" id="ARBA00023034"/>
    </source>
</evidence>
<evidence type="ECO:0000256" key="8">
    <source>
        <dbReference type="ARBA" id="ARBA00022737"/>
    </source>
</evidence>
<feature type="transmembrane region" description="Helical" evidence="12">
    <location>
        <begin position="190"/>
        <end position="211"/>
    </location>
</feature>
<keyword evidence="6 12" id="KW-0762">Sugar transport</keyword>
<evidence type="ECO:0000256" key="6">
    <source>
        <dbReference type="ARBA" id="ARBA00022597"/>
    </source>
</evidence>
<proteinExistence type="inferred from homology"/>
<comment type="function">
    <text evidence="12">Mediates sugar transport across membranes.</text>
</comment>
<name>A0AAW1V6R5_9CUCU</name>
<accession>A0AAW1V6R5</accession>
<dbReference type="InterPro" id="IPR004316">
    <property type="entry name" value="SWEET_rpt"/>
</dbReference>
<keyword evidence="4 12" id="KW-0813">Transport</keyword>
<protein>
    <recommendedName>
        <fullName evidence="12">Sugar transporter SWEET</fullName>
    </recommendedName>
</protein>
<comment type="similarity">
    <text evidence="3 12">Belongs to the SWEET sugar transporter family.</text>
</comment>
<dbReference type="AlphaFoldDB" id="A0AAW1V6R5"/>
<feature type="transmembrane region" description="Helical" evidence="12">
    <location>
        <begin position="163"/>
        <end position="184"/>
    </location>
</feature>
<evidence type="ECO:0000256" key="5">
    <source>
        <dbReference type="ARBA" id="ARBA00022475"/>
    </source>
</evidence>
<evidence type="ECO:0000256" key="4">
    <source>
        <dbReference type="ARBA" id="ARBA00022448"/>
    </source>
</evidence>
<keyword evidence="9 12" id="KW-1133">Transmembrane helix</keyword>
<dbReference type="PANTHER" id="PTHR10791:SF5">
    <property type="entry name" value="SUGAR TRANSPORTER SWEET"/>
    <property type="match status" value="1"/>
</dbReference>
<gene>
    <name evidence="13" type="ORF">WA026_012157</name>
</gene>
<keyword evidence="8" id="KW-0677">Repeat</keyword>
<keyword evidence="14" id="KW-1185">Reference proteome</keyword>
<comment type="caution">
    <text evidence="12">Lacks conserved residue(s) required for the propagation of feature annotation.</text>
</comment>
<evidence type="ECO:0000313" key="14">
    <source>
        <dbReference type="Proteomes" id="UP001431783"/>
    </source>
</evidence>
<keyword evidence="7 12" id="KW-0812">Transmembrane</keyword>
<dbReference type="GO" id="GO:0000139">
    <property type="term" value="C:Golgi membrane"/>
    <property type="evidence" value="ECO:0007669"/>
    <property type="project" value="UniProtKB-SubCell"/>
</dbReference>
<feature type="transmembrane region" description="Helical" evidence="12">
    <location>
        <begin position="46"/>
        <end position="66"/>
    </location>
</feature>